<accession>I1YK59</accession>
<gene>
    <name evidence="2" type="ordered locus">Q7C_2166</name>
</gene>
<dbReference type="AlphaFoldDB" id="I1YK59"/>
<dbReference type="PANTHER" id="PTHR42923:SF47">
    <property type="entry name" value="BLR3003 PROTEIN"/>
    <property type="match status" value="1"/>
</dbReference>
<dbReference type="Pfam" id="PF01593">
    <property type="entry name" value="Amino_oxidase"/>
    <property type="match status" value="1"/>
</dbReference>
<dbReference type="Proteomes" id="UP000009145">
    <property type="component" value="Chromosome"/>
</dbReference>
<sequence length="428" mass="47052">MHILIVGGGWSGLAAAVSLCEQGHQVTLLEAAGQLGGRARNVQWRNLTVDNGQHLMIGAYQQMLALLDRIGVNPDTVFFHQQPDLRMKDPRFPDLVLSSRGVGPRLINLAINLFQSGGWASVIAVARFQRIIRLPDNLTDETVAQLCHRTRQPERLIQQIWEPLCLAMLNTPIKQASAAVFATVLNQALFSNGMASELLIPRIPLGDILPVPAARFITAHGGSIHYQKRITKIHTEANRVSRIEDQTGQSFQADHVILALTPASLTKLLPAGIEQKTITENPICTLYLQYPAGTQPTASIMGFSGGVAQWLFDLNPRRSGLVAVVVSGPGPHLDWPRSRLMAIVCDELSAHLPNWPERPIDSLIIREKKATFACTPQTQQNRPSCQTPLDNLWLAGDIVQHPYPATLETAVDNGLYCVEQLSKTMIKS</sequence>
<evidence type="ECO:0000313" key="2">
    <source>
        <dbReference type="EMBL" id="AFJ03302.1"/>
    </source>
</evidence>
<dbReference type="Gene3D" id="3.50.50.60">
    <property type="entry name" value="FAD/NAD(P)-binding domain"/>
    <property type="match status" value="1"/>
</dbReference>
<dbReference type="InterPro" id="IPR017830">
    <property type="entry name" value="SQase_HpnE"/>
</dbReference>
<dbReference type="InterPro" id="IPR050464">
    <property type="entry name" value="Zeta_carotene_desat/Oxidored"/>
</dbReference>
<organism evidence="2 3">
    <name type="scientific">Methylophaga frappieri (strain ATCC BAA-2434 / DSM 25690 / JAM7)</name>
    <dbReference type="NCBI Taxonomy" id="754477"/>
    <lineage>
        <taxon>Bacteria</taxon>
        <taxon>Pseudomonadati</taxon>
        <taxon>Pseudomonadota</taxon>
        <taxon>Gammaproteobacteria</taxon>
        <taxon>Thiotrichales</taxon>
        <taxon>Piscirickettsiaceae</taxon>
        <taxon>Methylophaga</taxon>
    </lineage>
</organism>
<proteinExistence type="predicted"/>
<evidence type="ECO:0000313" key="3">
    <source>
        <dbReference type="Proteomes" id="UP000009145"/>
    </source>
</evidence>
<dbReference type="SUPFAM" id="SSF51905">
    <property type="entry name" value="FAD/NAD(P)-binding domain"/>
    <property type="match status" value="1"/>
</dbReference>
<dbReference type="PATRIC" id="fig|754477.3.peg.2132"/>
<dbReference type="OrthoDB" id="7849608at2"/>
<protein>
    <submittedName>
        <fullName evidence="2">Phytoene desaturase, pro-zeta-carotene producing</fullName>
    </submittedName>
</protein>
<dbReference type="STRING" id="754477.Q7C_2166"/>
<dbReference type="GO" id="GO:0016491">
    <property type="term" value="F:oxidoreductase activity"/>
    <property type="evidence" value="ECO:0007669"/>
    <property type="project" value="InterPro"/>
</dbReference>
<name>I1YK59_METFJ</name>
<dbReference type="InterPro" id="IPR002937">
    <property type="entry name" value="Amino_oxidase"/>
</dbReference>
<dbReference type="EMBL" id="CP003380">
    <property type="protein sequence ID" value="AFJ03302.1"/>
    <property type="molecule type" value="Genomic_DNA"/>
</dbReference>
<dbReference type="InterPro" id="IPR036188">
    <property type="entry name" value="FAD/NAD-bd_sf"/>
</dbReference>
<dbReference type="PANTHER" id="PTHR42923">
    <property type="entry name" value="PROTOPORPHYRINOGEN OXIDASE"/>
    <property type="match status" value="1"/>
</dbReference>
<dbReference type="KEGG" id="mec:Q7C_2166"/>
<dbReference type="eggNOG" id="COG1232">
    <property type="taxonomic scope" value="Bacteria"/>
</dbReference>
<keyword evidence="3" id="KW-1185">Reference proteome</keyword>
<feature type="domain" description="Amine oxidase" evidence="1">
    <location>
        <begin position="11"/>
        <end position="420"/>
    </location>
</feature>
<reference evidence="2 3" key="1">
    <citation type="journal article" date="2012" name="J. Bacteriol.">
        <title>Complete genome sequences of Methylophaga sp. strain JAM1 and Methylophaga sp. strain JAM7.</title>
        <authorList>
            <person name="Villeneuve C."/>
            <person name="Martineau C."/>
            <person name="Mauffrey F."/>
            <person name="Villemur R."/>
        </authorList>
    </citation>
    <scope>NUCLEOTIDE SEQUENCE [LARGE SCALE GENOMIC DNA]</scope>
    <source>
        <strain evidence="2 3">JAM7</strain>
    </source>
</reference>
<evidence type="ECO:0000259" key="1">
    <source>
        <dbReference type="Pfam" id="PF01593"/>
    </source>
</evidence>
<dbReference type="HOGENOM" id="CLU_022687_2_1_6"/>
<dbReference type="NCBIfam" id="TIGR03467">
    <property type="entry name" value="HpnE"/>
    <property type="match status" value="1"/>
</dbReference>
<dbReference type="RefSeq" id="WP_014704721.1">
    <property type="nucleotide sequence ID" value="NC_017856.1"/>
</dbReference>